<dbReference type="AlphaFoldDB" id="A0A4C1U0L4"/>
<gene>
    <name evidence="1" type="ORF">EVAR_8908_1</name>
</gene>
<keyword evidence="2" id="KW-1185">Reference proteome</keyword>
<name>A0A4C1U0L4_EUMVA</name>
<dbReference type="EMBL" id="BGZK01000111">
    <property type="protein sequence ID" value="GBP19748.1"/>
    <property type="molecule type" value="Genomic_DNA"/>
</dbReference>
<evidence type="ECO:0000313" key="2">
    <source>
        <dbReference type="Proteomes" id="UP000299102"/>
    </source>
</evidence>
<comment type="caution">
    <text evidence="1">The sequence shown here is derived from an EMBL/GenBank/DDBJ whole genome shotgun (WGS) entry which is preliminary data.</text>
</comment>
<proteinExistence type="predicted"/>
<accession>A0A4C1U0L4</accession>
<organism evidence="1 2">
    <name type="scientific">Eumeta variegata</name>
    <name type="common">Bagworm moth</name>
    <name type="synonym">Eumeta japonica</name>
    <dbReference type="NCBI Taxonomy" id="151549"/>
    <lineage>
        <taxon>Eukaryota</taxon>
        <taxon>Metazoa</taxon>
        <taxon>Ecdysozoa</taxon>
        <taxon>Arthropoda</taxon>
        <taxon>Hexapoda</taxon>
        <taxon>Insecta</taxon>
        <taxon>Pterygota</taxon>
        <taxon>Neoptera</taxon>
        <taxon>Endopterygota</taxon>
        <taxon>Lepidoptera</taxon>
        <taxon>Glossata</taxon>
        <taxon>Ditrysia</taxon>
        <taxon>Tineoidea</taxon>
        <taxon>Psychidae</taxon>
        <taxon>Oiketicinae</taxon>
        <taxon>Eumeta</taxon>
    </lineage>
</organism>
<reference evidence="1 2" key="1">
    <citation type="journal article" date="2019" name="Commun. Biol.">
        <title>The bagworm genome reveals a unique fibroin gene that provides high tensile strength.</title>
        <authorList>
            <person name="Kono N."/>
            <person name="Nakamura H."/>
            <person name="Ohtoshi R."/>
            <person name="Tomita M."/>
            <person name="Numata K."/>
            <person name="Arakawa K."/>
        </authorList>
    </citation>
    <scope>NUCLEOTIDE SEQUENCE [LARGE SCALE GENOMIC DNA]</scope>
</reference>
<sequence length="309" mass="34729">MHEKVDVIVPLRSMSRSASEARVVGAVRFVLHLSPLYSISLAQKIHVNCFRQMFINRGPLNPRGPGLKPIKPCGRSDPDLLSTETTALTFTLRIRNGRCSDGASVPTLLINNDMHLGEVKVNDVLRRDQMDGGRVWLNISEEQKRNSEEAFVKKKIRRALPGTYRLGPAAASRARKQERAAGSTYARRDDLIEGSGSLFSAAGRNVALRRLPTPWRKDSEICHLPVFMEKIHRRIRVTDIAHIISKLKRHWACHIARRTSSRWEKKILGCRWGTEDPTIGQPLTGGLTTWSESRLVSGDPSRMSWISTG</sequence>
<protein>
    <submittedName>
        <fullName evidence="1">Uncharacterized protein</fullName>
    </submittedName>
</protein>
<evidence type="ECO:0000313" key="1">
    <source>
        <dbReference type="EMBL" id="GBP19748.1"/>
    </source>
</evidence>
<dbReference type="Proteomes" id="UP000299102">
    <property type="component" value="Unassembled WGS sequence"/>
</dbReference>